<dbReference type="InterPro" id="IPR011017">
    <property type="entry name" value="TRASH_dom"/>
</dbReference>
<dbReference type="GO" id="GO:0042273">
    <property type="term" value="P:ribosomal large subunit biogenesis"/>
    <property type="evidence" value="ECO:0007669"/>
    <property type="project" value="TreeGrafter"/>
</dbReference>
<gene>
    <name evidence="6" type="ORF">DLAC_08696</name>
</gene>
<comment type="subcellular location">
    <subcellularLocation>
        <location evidence="1">Nucleus</location>
    </subcellularLocation>
</comment>
<keyword evidence="7" id="KW-1185">Reference proteome</keyword>
<comment type="similarity">
    <text evidence="2">Belongs to the eukaryotic ribosomal protein eL24 family.</text>
</comment>
<dbReference type="FunCoup" id="A0A151Z832">
    <property type="interactions" value="645"/>
</dbReference>
<dbReference type="EMBL" id="LODT01000037">
    <property type="protein sequence ID" value="KYQ90112.1"/>
    <property type="molecule type" value="Genomic_DNA"/>
</dbReference>
<evidence type="ECO:0000256" key="3">
    <source>
        <dbReference type="ARBA" id="ARBA00022517"/>
    </source>
</evidence>
<dbReference type="Gene3D" id="2.30.170.20">
    <property type="entry name" value="Ribosomal protein L24e"/>
    <property type="match status" value="1"/>
</dbReference>
<dbReference type="Proteomes" id="UP000076078">
    <property type="component" value="Unassembled WGS sequence"/>
</dbReference>
<keyword evidence="6" id="KW-0687">Ribonucleoprotein</keyword>
<reference evidence="6 7" key="1">
    <citation type="submission" date="2015-12" db="EMBL/GenBank/DDBJ databases">
        <title>Dictyostelia acquired genes for synthesis and detection of signals that induce cell-type specialization by lateral gene transfer from prokaryotes.</title>
        <authorList>
            <person name="Gloeckner G."/>
            <person name="Schaap P."/>
        </authorList>
    </citation>
    <scope>NUCLEOTIDE SEQUENCE [LARGE SCALE GENOMIC DNA]</scope>
    <source>
        <strain evidence="6 7">TK</strain>
    </source>
</reference>
<dbReference type="OrthoDB" id="10262490at2759"/>
<keyword evidence="3" id="KW-0690">Ribosome biogenesis</keyword>
<dbReference type="PANTHER" id="PTHR10792">
    <property type="entry name" value="60S RIBOSOMAL PROTEIN L24"/>
    <property type="match status" value="1"/>
</dbReference>
<accession>A0A151Z832</accession>
<dbReference type="PANTHER" id="PTHR10792:SF8">
    <property type="entry name" value="RIBOSOME BIOGENESIS PROTEIN RLP24-RELATED"/>
    <property type="match status" value="1"/>
</dbReference>
<dbReference type="CDD" id="cd00472">
    <property type="entry name" value="Ribosomal_L24e_L24"/>
    <property type="match status" value="1"/>
</dbReference>
<dbReference type="AlphaFoldDB" id="A0A151Z832"/>
<keyword evidence="6" id="KW-0689">Ribosomal protein</keyword>
<dbReference type="GO" id="GO:0005840">
    <property type="term" value="C:ribosome"/>
    <property type="evidence" value="ECO:0007669"/>
    <property type="project" value="UniProtKB-KW"/>
</dbReference>
<dbReference type="InterPro" id="IPR000988">
    <property type="entry name" value="Ribosomal_eL24-rel_N"/>
</dbReference>
<dbReference type="FunFam" id="2.30.170.20:FF:000001">
    <property type="entry name" value="probable ribosome biogenesis protein RLP24"/>
    <property type="match status" value="1"/>
</dbReference>
<dbReference type="InterPro" id="IPR038630">
    <property type="entry name" value="L24e/L24_sf"/>
</dbReference>
<dbReference type="GO" id="GO:0003735">
    <property type="term" value="F:structural constituent of ribosome"/>
    <property type="evidence" value="ECO:0007669"/>
    <property type="project" value="InterPro"/>
</dbReference>
<evidence type="ECO:0000256" key="4">
    <source>
        <dbReference type="ARBA" id="ARBA00023242"/>
    </source>
</evidence>
<comment type="caution">
    <text evidence="6">The sequence shown here is derived from an EMBL/GenBank/DDBJ whole genome shotgun (WGS) entry which is preliminary data.</text>
</comment>
<dbReference type="PROSITE" id="PS01073">
    <property type="entry name" value="RIBOSOMAL_L24E"/>
    <property type="match status" value="1"/>
</dbReference>
<dbReference type="GO" id="GO:0005730">
    <property type="term" value="C:nucleolus"/>
    <property type="evidence" value="ECO:0007669"/>
    <property type="project" value="TreeGrafter"/>
</dbReference>
<proteinExistence type="inferred from homology"/>
<sequence length="172" mass="20512">MRIEKCYFCGHNLYPGHGITFVRNDCKIFKFCRSKCHKNFKLKRNPRKTRWTKAFRRLAGKEMTVDKTLDFEKKRNRPLKYDRDLMSTTIKAMKRIQEIREAREKRFYKNRMSGTKKKEKVAQLKEIVNQIDIIRAPSALLKIKDKIEDNKRKIQTLSTLPSTGMAVDKKLK</sequence>
<name>A0A151Z832_TIELA</name>
<dbReference type="InParanoid" id="A0A151Z832"/>
<dbReference type="InterPro" id="IPR023442">
    <property type="entry name" value="Ribosomal_eL24_CS"/>
</dbReference>
<evidence type="ECO:0000259" key="5">
    <source>
        <dbReference type="SMART" id="SM00746"/>
    </source>
</evidence>
<feature type="domain" description="TRASH" evidence="5">
    <location>
        <begin position="6"/>
        <end position="44"/>
    </location>
</feature>
<keyword evidence="4" id="KW-0539">Nucleus</keyword>
<dbReference type="SMART" id="SM00746">
    <property type="entry name" value="TRASH"/>
    <property type="match status" value="1"/>
</dbReference>
<dbReference type="OMA" id="IWPSCKE"/>
<dbReference type="STRING" id="361077.A0A151Z832"/>
<evidence type="ECO:0000256" key="1">
    <source>
        <dbReference type="ARBA" id="ARBA00004123"/>
    </source>
</evidence>
<protein>
    <submittedName>
        <fullName evidence="6">Ribosomal protein L24-like protein</fullName>
    </submittedName>
</protein>
<dbReference type="Pfam" id="PF01246">
    <property type="entry name" value="Ribosomal_L24e"/>
    <property type="match status" value="1"/>
</dbReference>
<organism evidence="6 7">
    <name type="scientific">Tieghemostelium lacteum</name>
    <name type="common">Slime mold</name>
    <name type="synonym">Dictyostelium lacteum</name>
    <dbReference type="NCBI Taxonomy" id="361077"/>
    <lineage>
        <taxon>Eukaryota</taxon>
        <taxon>Amoebozoa</taxon>
        <taxon>Evosea</taxon>
        <taxon>Eumycetozoa</taxon>
        <taxon>Dictyostelia</taxon>
        <taxon>Dictyosteliales</taxon>
        <taxon>Raperosteliaceae</taxon>
        <taxon>Tieghemostelium</taxon>
    </lineage>
</organism>
<evidence type="ECO:0000313" key="6">
    <source>
        <dbReference type="EMBL" id="KYQ90112.1"/>
    </source>
</evidence>
<dbReference type="SUPFAM" id="SSF57716">
    <property type="entry name" value="Glucocorticoid receptor-like (DNA-binding domain)"/>
    <property type="match status" value="1"/>
</dbReference>
<evidence type="ECO:0000313" key="7">
    <source>
        <dbReference type="Proteomes" id="UP000076078"/>
    </source>
</evidence>
<evidence type="ECO:0000256" key="2">
    <source>
        <dbReference type="ARBA" id="ARBA00005647"/>
    </source>
</evidence>
<dbReference type="InterPro" id="IPR056366">
    <property type="entry name" value="Ribosomal_eL24"/>
</dbReference>